<dbReference type="GO" id="GO:0008270">
    <property type="term" value="F:zinc ion binding"/>
    <property type="evidence" value="ECO:0007669"/>
    <property type="project" value="UniProtKB-KW"/>
</dbReference>
<dbReference type="InterPro" id="IPR020454">
    <property type="entry name" value="DAG/PE-bd"/>
</dbReference>
<feature type="compositionally biased region" description="Basic and acidic residues" evidence="18">
    <location>
        <begin position="148"/>
        <end position="163"/>
    </location>
</feature>
<dbReference type="InterPro" id="IPR017892">
    <property type="entry name" value="Pkinase_C"/>
</dbReference>
<evidence type="ECO:0000256" key="3">
    <source>
        <dbReference type="ARBA" id="ARBA00022527"/>
    </source>
</evidence>
<dbReference type="InterPro" id="IPR008271">
    <property type="entry name" value="Ser/Thr_kinase_AS"/>
</dbReference>
<evidence type="ECO:0000256" key="4">
    <source>
        <dbReference type="ARBA" id="ARBA00022553"/>
    </source>
</evidence>
<dbReference type="PROSITE" id="PS00108">
    <property type="entry name" value="PROTEIN_KINASE_ST"/>
    <property type="match status" value="1"/>
</dbReference>
<dbReference type="AlphaFoldDB" id="A0A6G0YGU4"/>
<keyword evidence="23" id="KW-1185">Reference proteome</keyword>
<feature type="region of interest" description="Disordered" evidence="18">
    <location>
        <begin position="144"/>
        <end position="163"/>
    </location>
</feature>
<dbReference type="PANTHER" id="PTHR24351">
    <property type="entry name" value="RIBOSOMAL PROTEIN S6 KINASE"/>
    <property type="match status" value="1"/>
</dbReference>
<keyword evidence="11" id="KW-0862">Zinc</keyword>
<evidence type="ECO:0000259" key="19">
    <source>
        <dbReference type="PROSITE" id="PS50011"/>
    </source>
</evidence>
<name>A0A6G0YGU4_APHCR</name>
<dbReference type="PROSITE" id="PS00107">
    <property type="entry name" value="PROTEIN_KINASE_ATP"/>
    <property type="match status" value="1"/>
</dbReference>
<comment type="similarity">
    <text evidence="1">Belongs to the protein kinase superfamily. AGC Ser/Thr protein kinase family. PKC subfamily.</text>
</comment>
<feature type="domain" description="Protein kinase" evidence="19">
    <location>
        <begin position="184"/>
        <end position="444"/>
    </location>
</feature>
<dbReference type="InterPro" id="IPR014376">
    <property type="entry name" value="Prot_kin_PKC_delta"/>
</dbReference>
<comment type="catalytic activity">
    <reaction evidence="13">
        <text>L-threonyl-[protein] + ATP = O-phospho-L-threonyl-[protein] + ADP + H(+)</text>
        <dbReference type="Rhea" id="RHEA:46608"/>
        <dbReference type="Rhea" id="RHEA-COMP:11060"/>
        <dbReference type="Rhea" id="RHEA-COMP:11605"/>
        <dbReference type="ChEBI" id="CHEBI:15378"/>
        <dbReference type="ChEBI" id="CHEBI:30013"/>
        <dbReference type="ChEBI" id="CHEBI:30616"/>
        <dbReference type="ChEBI" id="CHEBI:61977"/>
        <dbReference type="ChEBI" id="CHEBI:456216"/>
        <dbReference type="EC" id="2.7.11.13"/>
    </reaction>
</comment>
<evidence type="ECO:0000259" key="21">
    <source>
        <dbReference type="PROSITE" id="PS51285"/>
    </source>
</evidence>
<evidence type="ECO:0000256" key="17">
    <source>
        <dbReference type="PROSITE-ProRule" id="PRU10141"/>
    </source>
</evidence>
<evidence type="ECO:0000256" key="18">
    <source>
        <dbReference type="SAM" id="MobiDB-lite"/>
    </source>
</evidence>
<dbReference type="Gene3D" id="3.30.200.20">
    <property type="entry name" value="Phosphorylase Kinase, domain 1"/>
    <property type="match status" value="1"/>
</dbReference>
<dbReference type="Pfam" id="PF00130">
    <property type="entry name" value="C1_1"/>
    <property type="match status" value="1"/>
</dbReference>
<evidence type="ECO:0000259" key="20">
    <source>
        <dbReference type="PROSITE" id="PS50081"/>
    </source>
</evidence>
<evidence type="ECO:0000313" key="23">
    <source>
        <dbReference type="Proteomes" id="UP000478052"/>
    </source>
</evidence>
<feature type="domain" description="AGC-kinase C-terminal" evidence="21">
    <location>
        <begin position="445"/>
        <end position="516"/>
    </location>
</feature>
<dbReference type="PROSITE" id="PS00479">
    <property type="entry name" value="ZF_DAG_PE_1"/>
    <property type="match status" value="1"/>
</dbReference>
<feature type="non-terminal residue" evidence="22">
    <location>
        <position position="526"/>
    </location>
</feature>
<keyword evidence="12 16" id="KW-0067">ATP-binding</keyword>
<dbReference type="PROSITE" id="PS50081">
    <property type="entry name" value="ZF_DAG_PE_2"/>
    <property type="match status" value="1"/>
</dbReference>
<dbReference type="InterPro" id="IPR002219">
    <property type="entry name" value="PKC_DAG/PE"/>
</dbReference>
<dbReference type="Pfam" id="PF00069">
    <property type="entry name" value="Pkinase"/>
    <property type="match status" value="1"/>
</dbReference>
<evidence type="ECO:0000313" key="22">
    <source>
        <dbReference type="EMBL" id="KAF0755700.1"/>
    </source>
</evidence>
<dbReference type="InterPro" id="IPR000961">
    <property type="entry name" value="AGC-kinase_C"/>
</dbReference>
<evidence type="ECO:0000256" key="10">
    <source>
        <dbReference type="ARBA" id="ARBA00022777"/>
    </source>
</evidence>
<keyword evidence="6" id="KW-0479">Metal-binding</keyword>
<evidence type="ECO:0000256" key="6">
    <source>
        <dbReference type="ARBA" id="ARBA00022723"/>
    </source>
</evidence>
<keyword evidence="5" id="KW-0808">Transferase</keyword>
<dbReference type="FunFam" id="3.30.200.20:FF:000080">
    <property type="entry name" value="Protein kinase C"/>
    <property type="match status" value="1"/>
</dbReference>
<feature type="binding site" evidence="16 17">
    <location>
        <position position="213"/>
    </location>
    <ligand>
        <name>ATP</name>
        <dbReference type="ChEBI" id="CHEBI:30616"/>
    </ligand>
</feature>
<gene>
    <name evidence="22" type="ORF">FWK35_00025290</name>
</gene>
<accession>A0A6G0YGU4</accession>
<dbReference type="SUPFAM" id="SSF57889">
    <property type="entry name" value="Cysteine-rich domain"/>
    <property type="match status" value="1"/>
</dbReference>
<dbReference type="PROSITE" id="PS50011">
    <property type="entry name" value="PROTEIN_KINASE_DOM"/>
    <property type="match status" value="1"/>
</dbReference>
<evidence type="ECO:0000256" key="14">
    <source>
        <dbReference type="ARBA" id="ARBA00047470"/>
    </source>
</evidence>
<dbReference type="SMART" id="SM00133">
    <property type="entry name" value="S_TK_X"/>
    <property type="match status" value="1"/>
</dbReference>
<dbReference type="EC" id="2.7.11.13" evidence="2"/>
<dbReference type="Gene3D" id="1.10.510.10">
    <property type="entry name" value="Transferase(Phosphotransferase) domain 1"/>
    <property type="match status" value="1"/>
</dbReference>
<dbReference type="PROSITE" id="PS51285">
    <property type="entry name" value="AGC_KINASE_CTER"/>
    <property type="match status" value="1"/>
</dbReference>
<keyword evidence="7" id="KW-0677">Repeat</keyword>
<dbReference type="Gene3D" id="3.30.60.20">
    <property type="match status" value="1"/>
</dbReference>
<evidence type="ECO:0000256" key="13">
    <source>
        <dbReference type="ARBA" id="ARBA00047272"/>
    </source>
</evidence>
<dbReference type="OrthoDB" id="63267at2759"/>
<feature type="non-terminal residue" evidence="22">
    <location>
        <position position="1"/>
    </location>
</feature>
<dbReference type="InterPro" id="IPR046349">
    <property type="entry name" value="C1-like_sf"/>
</dbReference>
<dbReference type="PRINTS" id="PR00008">
    <property type="entry name" value="DAGPEDOMAIN"/>
</dbReference>
<dbReference type="SMART" id="SM00220">
    <property type="entry name" value="S_TKc"/>
    <property type="match status" value="1"/>
</dbReference>
<protein>
    <recommendedName>
        <fullName evidence="2">protein kinase C</fullName>
        <ecNumber evidence="2">2.7.11.13</ecNumber>
    </recommendedName>
</protein>
<evidence type="ECO:0000256" key="7">
    <source>
        <dbReference type="ARBA" id="ARBA00022737"/>
    </source>
</evidence>
<feature type="binding site" evidence="16">
    <location>
        <begin position="190"/>
        <end position="198"/>
    </location>
    <ligand>
        <name>ATP</name>
        <dbReference type="ChEBI" id="CHEBI:30616"/>
    </ligand>
</feature>
<dbReference type="FunFam" id="1.10.510.10:FF:000126">
    <property type="entry name" value="Protein kinase C epsilon"/>
    <property type="match status" value="1"/>
</dbReference>
<evidence type="ECO:0000256" key="11">
    <source>
        <dbReference type="ARBA" id="ARBA00022833"/>
    </source>
</evidence>
<dbReference type="EMBL" id="VUJU01004049">
    <property type="protein sequence ID" value="KAF0755700.1"/>
    <property type="molecule type" value="Genomic_DNA"/>
</dbReference>
<evidence type="ECO:0000256" key="1">
    <source>
        <dbReference type="ARBA" id="ARBA00005490"/>
    </source>
</evidence>
<dbReference type="Pfam" id="PF00433">
    <property type="entry name" value="Pkinase_C"/>
    <property type="match status" value="1"/>
</dbReference>
<evidence type="ECO:0000256" key="2">
    <source>
        <dbReference type="ARBA" id="ARBA00012429"/>
    </source>
</evidence>
<comment type="caution">
    <text evidence="22">The sequence shown here is derived from an EMBL/GenBank/DDBJ whole genome shotgun (WGS) entry which is preliminary data.</text>
</comment>
<sequence length="526" mass="59313">CTCVVHKRCHAEVVTICPGFGKKELSQGNQSQRFSVNVPHRFKPHTYKIFTFCDHCGSLLYGIYRQGLQCEVCTLNVHRRCVKNVANNCGINPREMADTLRSCGLNVSKNVDWPGGNGSFSVSSVSGSGSGLHRDLSQQSSNILNNMSDKHSSQDKRSSDKMSKLNQSMSCFNLGNRKMSVTDFTFIKVLGKGSFGKVMLAEKRGTDEVYAVKVLKKDVIVQDDDVDCTMTEKRILALAAKHPFLTALHSSFQTKDRLFFVMEYVNGGDLMFQIQRARKFDELRARFYAAEVTLALQFLHRHGVVYRDLKLDNILLDNEGHCKLADFGMCKEGIIDGVTTTTFCGTPDYIAPEILQELNYGASVDWWALGVLMYEMMAGQPPFEADNEDDLFESILHDDVLYPVWLSKEAVSILKGFMTKNRNKRLGCVVADGLESAIRTHSFFRDLDWDALENRRVKPPFKPKIKNKKDAMNFDAEFTKEEPVLTPVPVDVTLSINQEEFQGFSFVNFDFNPNKFISSQSSDSSK</sequence>
<keyword evidence="9" id="KW-0863">Zinc-finger</keyword>
<keyword evidence="8 16" id="KW-0547">Nucleotide-binding</keyword>
<keyword evidence="3" id="KW-0723">Serine/threonine-protein kinase</keyword>
<dbReference type="InterPro" id="IPR017441">
    <property type="entry name" value="Protein_kinase_ATP_BS"/>
</dbReference>
<dbReference type="FunFam" id="3.30.60.20:FF:000003">
    <property type="entry name" value="Protein kinase C delta"/>
    <property type="match status" value="1"/>
</dbReference>
<dbReference type="Proteomes" id="UP000478052">
    <property type="component" value="Unassembled WGS sequence"/>
</dbReference>
<feature type="domain" description="Phorbol-ester/DAG-type" evidence="20">
    <location>
        <begin position="39"/>
        <end position="89"/>
    </location>
</feature>
<proteinExistence type="inferred from homology"/>
<reference evidence="22 23" key="1">
    <citation type="submission" date="2019-08" db="EMBL/GenBank/DDBJ databases">
        <title>Whole genome of Aphis craccivora.</title>
        <authorList>
            <person name="Voronova N.V."/>
            <person name="Shulinski R.S."/>
            <person name="Bandarenka Y.V."/>
            <person name="Zhorov D.G."/>
            <person name="Warner D."/>
        </authorList>
    </citation>
    <scope>NUCLEOTIDE SEQUENCE [LARGE SCALE GENOMIC DNA]</scope>
    <source>
        <strain evidence="22">180601</strain>
        <tissue evidence="22">Whole Body</tissue>
    </source>
</reference>
<feature type="active site" description="Proton acceptor" evidence="15">
    <location>
        <position position="308"/>
    </location>
</feature>
<comment type="catalytic activity">
    <reaction evidence="14">
        <text>L-seryl-[protein] + ATP = O-phospho-L-seryl-[protein] + ADP + H(+)</text>
        <dbReference type="Rhea" id="RHEA:17989"/>
        <dbReference type="Rhea" id="RHEA-COMP:9863"/>
        <dbReference type="Rhea" id="RHEA-COMP:11604"/>
        <dbReference type="ChEBI" id="CHEBI:15378"/>
        <dbReference type="ChEBI" id="CHEBI:29999"/>
        <dbReference type="ChEBI" id="CHEBI:30616"/>
        <dbReference type="ChEBI" id="CHEBI:83421"/>
        <dbReference type="ChEBI" id="CHEBI:456216"/>
        <dbReference type="EC" id="2.7.11.13"/>
    </reaction>
</comment>
<dbReference type="SMART" id="SM00109">
    <property type="entry name" value="C1"/>
    <property type="match status" value="1"/>
</dbReference>
<keyword evidence="10 22" id="KW-0418">Kinase</keyword>
<dbReference type="CDD" id="cd20838">
    <property type="entry name" value="C1_nPKC_epsilon-like_rpt2"/>
    <property type="match status" value="1"/>
</dbReference>
<dbReference type="InterPro" id="IPR000719">
    <property type="entry name" value="Prot_kinase_dom"/>
</dbReference>
<evidence type="ECO:0000256" key="12">
    <source>
        <dbReference type="ARBA" id="ARBA00022840"/>
    </source>
</evidence>
<dbReference type="SUPFAM" id="SSF56112">
    <property type="entry name" value="Protein kinase-like (PK-like)"/>
    <property type="match status" value="1"/>
</dbReference>
<evidence type="ECO:0000256" key="8">
    <source>
        <dbReference type="ARBA" id="ARBA00022741"/>
    </source>
</evidence>
<keyword evidence="4" id="KW-0597">Phosphoprotein</keyword>
<dbReference type="GO" id="GO:0004697">
    <property type="term" value="F:diacylglycerol-dependent serine/threonine kinase activity"/>
    <property type="evidence" value="ECO:0007669"/>
    <property type="project" value="UniProtKB-EC"/>
</dbReference>
<organism evidence="22 23">
    <name type="scientific">Aphis craccivora</name>
    <name type="common">Cowpea aphid</name>
    <dbReference type="NCBI Taxonomy" id="307492"/>
    <lineage>
        <taxon>Eukaryota</taxon>
        <taxon>Metazoa</taxon>
        <taxon>Ecdysozoa</taxon>
        <taxon>Arthropoda</taxon>
        <taxon>Hexapoda</taxon>
        <taxon>Insecta</taxon>
        <taxon>Pterygota</taxon>
        <taxon>Neoptera</taxon>
        <taxon>Paraneoptera</taxon>
        <taxon>Hemiptera</taxon>
        <taxon>Sternorrhyncha</taxon>
        <taxon>Aphidomorpha</taxon>
        <taxon>Aphidoidea</taxon>
        <taxon>Aphididae</taxon>
        <taxon>Aphidini</taxon>
        <taxon>Aphis</taxon>
        <taxon>Aphis</taxon>
    </lineage>
</organism>
<dbReference type="InterPro" id="IPR011009">
    <property type="entry name" value="Kinase-like_dom_sf"/>
</dbReference>
<evidence type="ECO:0000256" key="9">
    <source>
        <dbReference type="ARBA" id="ARBA00022771"/>
    </source>
</evidence>
<dbReference type="PIRSF" id="PIRSF000551">
    <property type="entry name" value="PKC_delta"/>
    <property type="match status" value="1"/>
</dbReference>
<evidence type="ECO:0000256" key="5">
    <source>
        <dbReference type="ARBA" id="ARBA00022679"/>
    </source>
</evidence>
<evidence type="ECO:0000256" key="16">
    <source>
        <dbReference type="PIRSR" id="PIRSR000551-51"/>
    </source>
</evidence>
<dbReference type="GO" id="GO:0005524">
    <property type="term" value="F:ATP binding"/>
    <property type="evidence" value="ECO:0007669"/>
    <property type="project" value="UniProtKB-UniRule"/>
</dbReference>
<evidence type="ECO:0000256" key="15">
    <source>
        <dbReference type="PIRSR" id="PIRSR000551-50"/>
    </source>
</evidence>